<organism evidence="1 2">
    <name type="scientific">Tautonia plasticadhaerens</name>
    <dbReference type="NCBI Taxonomy" id="2527974"/>
    <lineage>
        <taxon>Bacteria</taxon>
        <taxon>Pseudomonadati</taxon>
        <taxon>Planctomycetota</taxon>
        <taxon>Planctomycetia</taxon>
        <taxon>Isosphaerales</taxon>
        <taxon>Isosphaeraceae</taxon>
        <taxon>Tautonia</taxon>
    </lineage>
</organism>
<dbReference type="Proteomes" id="UP000317835">
    <property type="component" value="Chromosome"/>
</dbReference>
<dbReference type="EMBL" id="CP036426">
    <property type="protein sequence ID" value="QDV36322.1"/>
    <property type="molecule type" value="Genomic_DNA"/>
</dbReference>
<reference evidence="1 2" key="1">
    <citation type="submission" date="2019-02" db="EMBL/GenBank/DDBJ databases">
        <title>Deep-cultivation of Planctomycetes and their phenomic and genomic characterization uncovers novel biology.</title>
        <authorList>
            <person name="Wiegand S."/>
            <person name="Jogler M."/>
            <person name="Boedeker C."/>
            <person name="Pinto D."/>
            <person name="Vollmers J."/>
            <person name="Rivas-Marin E."/>
            <person name="Kohn T."/>
            <person name="Peeters S.H."/>
            <person name="Heuer A."/>
            <person name="Rast P."/>
            <person name="Oberbeckmann S."/>
            <person name="Bunk B."/>
            <person name="Jeske O."/>
            <person name="Meyerdierks A."/>
            <person name="Storesund J.E."/>
            <person name="Kallscheuer N."/>
            <person name="Luecker S."/>
            <person name="Lage O.M."/>
            <person name="Pohl T."/>
            <person name="Merkel B.J."/>
            <person name="Hornburger P."/>
            <person name="Mueller R.-W."/>
            <person name="Bruemmer F."/>
            <person name="Labrenz M."/>
            <person name="Spormann A.M."/>
            <person name="Op den Camp H."/>
            <person name="Overmann J."/>
            <person name="Amann R."/>
            <person name="Jetten M.S.M."/>
            <person name="Mascher T."/>
            <person name="Medema M.H."/>
            <person name="Devos D.P."/>
            <person name="Kaster A.-K."/>
            <person name="Ovreas L."/>
            <person name="Rohde M."/>
            <person name="Galperin M.Y."/>
            <person name="Jogler C."/>
        </authorList>
    </citation>
    <scope>NUCLEOTIDE SEQUENCE [LARGE SCALE GENOMIC DNA]</scope>
    <source>
        <strain evidence="1 2">ElP</strain>
    </source>
</reference>
<name>A0A518H656_9BACT</name>
<accession>A0A518H656</accession>
<keyword evidence="2" id="KW-1185">Reference proteome</keyword>
<evidence type="ECO:0008006" key="3">
    <source>
        <dbReference type="Google" id="ProtNLM"/>
    </source>
</evidence>
<dbReference type="InterPro" id="IPR029058">
    <property type="entry name" value="AB_hydrolase_fold"/>
</dbReference>
<proteinExistence type="predicted"/>
<sequence length="294" mass="32738">MIEALEADPSLREGYQFWTFGYATCAPILYSAHLLRQDLHAARGRLDPDRTDCAFDHMILIGHSMGGLLAKMMAQDSRSYLWELRSPQQFEELVGPPEDRDLLRQVVFFKSQPEVRRLIFIATPHRGSRLDRGIIRRVGGRLCRLPEPLKQAHQRLLASNGPAFFTPMIRRLPTSIDQLAWEYPELQALVALGIDPGVTYHSIIADLRDPPLAGGTDGVIPYASAHLDGASSELLVHGGHLCQAHPLVIREVGRILTEHLRLPVATRLGGRPQDVSSRYRASHEAARPCAAGFP</sequence>
<dbReference type="SUPFAM" id="SSF53474">
    <property type="entry name" value="alpha/beta-Hydrolases"/>
    <property type="match status" value="1"/>
</dbReference>
<protein>
    <recommendedName>
        <fullName evidence="3">Alpha/beta hydrolase family protein</fullName>
    </recommendedName>
</protein>
<dbReference type="KEGG" id="tpla:ElP_42420"/>
<evidence type="ECO:0000313" key="1">
    <source>
        <dbReference type="EMBL" id="QDV36322.1"/>
    </source>
</evidence>
<gene>
    <name evidence="1" type="ORF">ElP_42420</name>
</gene>
<evidence type="ECO:0000313" key="2">
    <source>
        <dbReference type="Proteomes" id="UP000317835"/>
    </source>
</evidence>
<dbReference type="Gene3D" id="3.40.50.1820">
    <property type="entry name" value="alpha/beta hydrolase"/>
    <property type="match status" value="1"/>
</dbReference>
<dbReference type="AlphaFoldDB" id="A0A518H656"/>